<dbReference type="RefSeq" id="WP_202690374.1">
    <property type="nucleotide sequence ID" value="NZ_JAESVN010000023.1"/>
</dbReference>
<sequence length="275" mass="30432">MDKESTSEFDVNDIAKNIRRVVQSYESIAAASSSLGINRQQLNKYLNGTSKPSLRVLRRISHVTKIPVECLHDGHISGGSPADETATADHRIMPYRASERRSPSWAGKVNFDLSGLRGRYTRYYVSPIDPNCAVCEALRIIQVRQETYGISRRSTAEVTHSSGDVYSSFGISFYRNRMVMVENGDQEASAARSVLMLYVGPDNNPDFLTGHQLAVADFGTRPIFTSKAVLKKVTEPKESHVGMIRLSDLDTLTCDSLRSSCLQNQLEFDTSGDAG</sequence>
<keyword evidence="3" id="KW-1185">Reference proteome</keyword>
<dbReference type="AlphaFoldDB" id="A0A8K0Y1J8"/>
<gene>
    <name evidence="2" type="ORF">JL811_19480</name>
</gene>
<evidence type="ECO:0000313" key="2">
    <source>
        <dbReference type="EMBL" id="MBL4919395.1"/>
    </source>
</evidence>
<accession>A0A8K0Y1J8</accession>
<dbReference type="EMBL" id="JAESVN010000023">
    <property type="protein sequence ID" value="MBL4919395.1"/>
    <property type="molecule type" value="Genomic_DNA"/>
</dbReference>
<dbReference type="InterPro" id="IPR001387">
    <property type="entry name" value="Cro/C1-type_HTH"/>
</dbReference>
<dbReference type="Proteomes" id="UP000648908">
    <property type="component" value="Unassembled WGS sequence"/>
</dbReference>
<evidence type="ECO:0000259" key="1">
    <source>
        <dbReference type="PROSITE" id="PS50943"/>
    </source>
</evidence>
<name>A0A8K0Y1J8_9RHOB</name>
<protein>
    <submittedName>
        <fullName evidence="2">Helix-turn-helix transcriptional regulator</fullName>
    </submittedName>
</protein>
<dbReference type="Pfam" id="PF01381">
    <property type="entry name" value="HTH_3"/>
    <property type="match status" value="1"/>
</dbReference>
<reference evidence="2" key="1">
    <citation type="submission" date="2021-01" db="EMBL/GenBank/DDBJ databases">
        <title>Tabrizicola alba sp. nov. a motile alkaliphilic bacterium isolated from a soda lake.</title>
        <authorList>
            <person name="Szuroczki S."/>
            <person name="Abbaszade G."/>
            <person name="Schumann P."/>
            <person name="Toth E."/>
        </authorList>
    </citation>
    <scope>NUCLEOTIDE SEQUENCE</scope>
    <source>
        <strain evidence="2">DMG-N-6</strain>
    </source>
</reference>
<dbReference type="PROSITE" id="PS50943">
    <property type="entry name" value="HTH_CROC1"/>
    <property type="match status" value="1"/>
</dbReference>
<feature type="domain" description="HTH cro/C1-type" evidence="1">
    <location>
        <begin position="35"/>
        <end position="71"/>
    </location>
</feature>
<dbReference type="GO" id="GO:0003677">
    <property type="term" value="F:DNA binding"/>
    <property type="evidence" value="ECO:0007669"/>
    <property type="project" value="InterPro"/>
</dbReference>
<dbReference type="Gene3D" id="1.10.260.40">
    <property type="entry name" value="lambda repressor-like DNA-binding domains"/>
    <property type="match status" value="1"/>
</dbReference>
<dbReference type="InterPro" id="IPR010982">
    <property type="entry name" value="Lambda_DNA-bd_dom_sf"/>
</dbReference>
<dbReference type="CDD" id="cd00093">
    <property type="entry name" value="HTH_XRE"/>
    <property type="match status" value="1"/>
</dbReference>
<comment type="caution">
    <text evidence="2">The sequence shown here is derived from an EMBL/GenBank/DDBJ whole genome shotgun (WGS) entry which is preliminary data.</text>
</comment>
<organism evidence="2 3">
    <name type="scientific">Szabonella alba</name>
    <dbReference type="NCBI Taxonomy" id="2804194"/>
    <lineage>
        <taxon>Bacteria</taxon>
        <taxon>Pseudomonadati</taxon>
        <taxon>Pseudomonadota</taxon>
        <taxon>Alphaproteobacteria</taxon>
        <taxon>Rhodobacterales</taxon>
        <taxon>Paracoccaceae</taxon>
        <taxon>Szabonella</taxon>
    </lineage>
</organism>
<evidence type="ECO:0000313" key="3">
    <source>
        <dbReference type="Proteomes" id="UP000648908"/>
    </source>
</evidence>
<dbReference type="SUPFAM" id="SSF47413">
    <property type="entry name" value="lambda repressor-like DNA-binding domains"/>
    <property type="match status" value="1"/>
</dbReference>
<proteinExistence type="predicted"/>